<gene>
    <name evidence="3" type="ORF">ACFO8M_01990</name>
</gene>
<dbReference type="InterPro" id="IPR037178">
    <property type="entry name" value="ColicinD_C_sf"/>
</dbReference>
<feature type="signal peptide" evidence="2">
    <location>
        <begin position="1"/>
        <end position="18"/>
    </location>
</feature>
<sequence length="204" mass="21938">MRRTLKLLLLLGIGLALAGNKDGSGPTPGNGDNTIDPNTGKAKTDEQRKKDTDYKGTSAQDDFDGVLKAGEKESQDGRAQDTDGDGDPDVTGNGLPTRADLPPFKISPGQFGKKWGKHAKDYGLDPGDPASRQWFQDRATQVHDAPDDVRVGPYNPNGGGGPDYVFFRQGDDLVIMKPNGDFVTMFPMDPNSPNGWYQGATTIQ</sequence>
<reference evidence="4" key="1">
    <citation type="journal article" date="2019" name="Int. J. Syst. Evol. Microbiol.">
        <title>The Global Catalogue of Microorganisms (GCM) 10K type strain sequencing project: providing services to taxonomists for standard genome sequencing and annotation.</title>
        <authorList>
            <consortium name="The Broad Institute Genomics Platform"/>
            <consortium name="The Broad Institute Genome Sequencing Center for Infectious Disease"/>
            <person name="Wu L."/>
            <person name="Ma J."/>
        </authorList>
    </citation>
    <scope>NUCLEOTIDE SEQUENCE [LARGE SCALE GENOMIC DNA]</scope>
    <source>
        <strain evidence="4">CGMCC 4.7396</strain>
    </source>
</reference>
<evidence type="ECO:0000313" key="4">
    <source>
        <dbReference type="Proteomes" id="UP001595712"/>
    </source>
</evidence>
<feature type="compositionally biased region" description="Basic and acidic residues" evidence="1">
    <location>
        <begin position="42"/>
        <end position="54"/>
    </location>
</feature>
<proteinExistence type="predicted"/>
<dbReference type="RefSeq" id="WP_387969780.1">
    <property type="nucleotide sequence ID" value="NZ_JBHRWO010000004.1"/>
</dbReference>
<keyword evidence="2" id="KW-0732">Signal</keyword>
<comment type="caution">
    <text evidence="3">The sequence shown here is derived from an EMBL/GenBank/DDBJ whole genome shotgun (WGS) entry which is preliminary data.</text>
</comment>
<evidence type="ECO:0000256" key="1">
    <source>
        <dbReference type="SAM" id="MobiDB-lite"/>
    </source>
</evidence>
<feature type="chain" id="PRO_5045612908" evidence="2">
    <location>
        <begin position="19"/>
        <end position="204"/>
    </location>
</feature>
<dbReference type="Gene3D" id="3.10.450.200">
    <property type="match status" value="1"/>
</dbReference>
<feature type="region of interest" description="Disordered" evidence="1">
    <location>
        <begin position="18"/>
        <end position="110"/>
    </location>
</feature>
<dbReference type="EMBL" id="JBHRWO010000004">
    <property type="protein sequence ID" value="MFC3491257.1"/>
    <property type="molecule type" value="Genomic_DNA"/>
</dbReference>
<feature type="compositionally biased region" description="Basic and acidic residues" evidence="1">
    <location>
        <begin position="69"/>
        <end position="81"/>
    </location>
</feature>
<evidence type="ECO:0000256" key="2">
    <source>
        <dbReference type="SAM" id="SignalP"/>
    </source>
</evidence>
<accession>A0ABV7PUK9</accession>
<dbReference type="Proteomes" id="UP001595712">
    <property type="component" value="Unassembled WGS sequence"/>
</dbReference>
<keyword evidence="4" id="KW-1185">Reference proteome</keyword>
<protein>
    <submittedName>
        <fullName evidence="3">Uncharacterized protein</fullName>
    </submittedName>
</protein>
<name>A0ABV7PUK9_9ACTN</name>
<evidence type="ECO:0000313" key="3">
    <source>
        <dbReference type="EMBL" id="MFC3491257.1"/>
    </source>
</evidence>
<organism evidence="3 4">
    <name type="scientific">Glycomyces rhizosphaerae</name>
    <dbReference type="NCBI Taxonomy" id="2054422"/>
    <lineage>
        <taxon>Bacteria</taxon>
        <taxon>Bacillati</taxon>
        <taxon>Actinomycetota</taxon>
        <taxon>Actinomycetes</taxon>
        <taxon>Glycomycetales</taxon>
        <taxon>Glycomycetaceae</taxon>
        <taxon>Glycomyces</taxon>
    </lineage>
</organism>